<dbReference type="AlphaFoldDB" id="N1PPE9"/>
<reference evidence="3 4" key="2">
    <citation type="journal article" date="2012" name="PLoS Pathog.">
        <title>Diverse lifestyles and strategies of plant pathogenesis encoded in the genomes of eighteen Dothideomycetes fungi.</title>
        <authorList>
            <person name="Ohm R.A."/>
            <person name="Feau N."/>
            <person name="Henrissat B."/>
            <person name="Schoch C.L."/>
            <person name="Horwitz B.A."/>
            <person name="Barry K.W."/>
            <person name="Condon B.J."/>
            <person name="Copeland A.C."/>
            <person name="Dhillon B."/>
            <person name="Glaser F."/>
            <person name="Hesse C.N."/>
            <person name="Kosti I."/>
            <person name="LaButti K."/>
            <person name="Lindquist E.A."/>
            <person name="Lucas S."/>
            <person name="Salamov A.A."/>
            <person name="Bradshaw R.E."/>
            <person name="Ciuffetti L."/>
            <person name="Hamelin R.C."/>
            <person name="Kema G.H.J."/>
            <person name="Lawrence C."/>
            <person name="Scott J.A."/>
            <person name="Spatafora J.W."/>
            <person name="Turgeon B.G."/>
            <person name="de Wit P.J.G.M."/>
            <person name="Zhong S."/>
            <person name="Goodwin S.B."/>
            <person name="Grigoriev I.V."/>
        </authorList>
    </citation>
    <scope>NUCLEOTIDE SEQUENCE [LARGE SCALE GENOMIC DNA]</scope>
    <source>
        <strain evidence="4">NZE10 / CBS 128990</strain>
    </source>
</reference>
<keyword evidence="4" id="KW-1185">Reference proteome</keyword>
<dbReference type="SUPFAM" id="SSF48403">
    <property type="entry name" value="Ankyrin repeat"/>
    <property type="match status" value="1"/>
</dbReference>
<reference evidence="4" key="1">
    <citation type="journal article" date="2012" name="PLoS Genet.">
        <title>The genomes of the fungal plant pathogens Cladosporium fulvum and Dothistroma septosporum reveal adaptation to different hosts and lifestyles but also signatures of common ancestry.</title>
        <authorList>
            <person name="de Wit P.J.G.M."/>
            <person name="van der Burgt A."/>
            <person name="Oekmen B."/>
            <person name="Stergiopoulos I."/>
            <person name="Abd-Elsalam K.A."/>
            <person name="Aerts A.L."/>
            <person name="Bahkali A.H."/>
            <person name="Beenen H.G."/>
            <person name="Chettri P."/>
            <person name="Cox M.P."/>
            <person name="Datema E."/>
            <person name="de Vries R.P."/>
            <person name="Dhillon B."/>
            <person name="Ganley A.R."/>
            <person name="Griffiths S.A."/>
            <person name="Guo Y."/>
            <person name="Hamelin R.C."/>
            <person name="Henrissat B."/>
            <person name="Kabir M.S."/>
            <person name="Jashni M.K."/>
            <person name="Kema G."/>
            <person name="Klaubauf S."/>
            <person name="Lapidus A."/>
            <person name="Levasseur A."/>
            <person name="Lindquist E."/>
            <person name="Mehrabi R."/>
            <person name="Ohm R.A."/>
            <person name="Owen T.J."/>
            <person name="Salamov A."/>
            <person name="Schwelm A."/>
            <person name="Schijlen E."/>
            <person name="Sun H."/>
            <person name="van den Burg H.A."/>
            <person name="van Ham R.C.H.J."/>
            <person name="Zhang S."/>
            <person name="Goodwin S.B."/>
            <person name="Grigoriev I.V."/>
            <person name="Collemare J."/>
            <person name="Bradshaw R.E."/>
        </authorList>
    </citation>
    <scope>NUCLEOTIDE SEQUENCE [LARGE SCALE GENOMIC DNA]</scope>
    <source>
        <strain evidence="4">NZE10 / CBS 128990</strain>
    </source>
</reference>
<dbReference type="EMBL" id="KB446539">
    <property type="protein sequence ID" value="EME44255.1"/>
    <property type="molecule type" value="Genomic_DNA"/>
</dbReference>
<feature type="region of interest" description="Disordered" evidence="2">
    <location>
        <begin position="1"/>
        <end position="32"/>
    </location>
</feature>
<dbReference type="PROSITE" id="PS50088">
    <property type="entry name" value="ANK_REPEAT"/>
    <property type="match status" value="1"/>
</dbReference>
<gene>
    <name evidence="3" type="ORF">DOTSEDRAFT_24326</name>
</gene>
<sequence>MADHTQPCLGHHPPLTRTGPGPAQDQLKTTSDKDSGRFDFCYRLRGWEQAQLVACPSVSLPVTSSPKATHNMHRAVHQTTLLELSFLSSSRISHTTLITPTSHVAAGQHASIGIDRTADYLGAALLRVICTGSVELVGAFIYAGADTGFKDVCGFGSMHCAARYGSPGIIRLLMRNGASTADDDQEGRSPLMHAIQATMRDPAECFVSLGAVLHESHIANAFEISDLPVVEMLLRYWRPSGKTDEVLDRLLLAAVK</sequence>
<name>N1PPE9_DOTSN</name>
<protein>
    <submittedName>
        <fullName evidence="3">Uncharacterized protein</fullName>
    </submittedName>
</protein>
<dbReference type="InterPro" id="IPR002110">
    <property type="entry name" value="Ankyrin_rpt"/>
</dbReference>
<evidence type="ECO:0000313" key="3">
    <source>
        <dbReference type="EMBL" id="EME44255.1"/>
    </source>
</evidence>
<evidence type="ECO:0000313" key="4">
    <source>
        <dbReference type="Proteomes" id="UP000016933"/>
    </source>
</evidence>
<dbReference type="Proteomes" id="UP000016933">
    <property type="component" value="Unassembled WGS sequence"/>
</dbReference>
<dbReference type="OrthoDB" id="4772757at2759"/>
<keyword evidence="1" id="KW-0040">ANK repeat</keyword>
<dbReference type="SMART" id="SM00248">
    <property type="entry name" value="ANK"/>
    <property type="match status" value="2"/>
</dbReference>
<dbReference type="Pfam" id="PF12796">
    <property type="entry name" value="Ank_2"/>
    <property type="match status" value="1"/>
</dbReference>
<dbReference type="HOGENOM" id="CLU_1085967_0_0_1"/>
<feature type="repeat" description="ANK" evidence="1">
    <location>
        <begin position="153"/>
        <end position="185"/>
    </location>
</feature>
<proteinExistence type="predicted"/>
<evidence type="ECO:0000256" key="2">
    <source>
        <dbReference type="SAM" id="MobiDB-lite"/>
    </source>
</evidence>
<organism evidence="3 4">
    <name type="scientific">Dothistroma septosporum (strain NZE10 / CBS 128990)</name>
    <name type="common">Red band needle blight fungus</name>
    <name type="synonym">Mycosphaerella pini</name>
    <dbReference type="NCBI Taxonomy" id="675120"/>
    <lineage>
        <taxon>Eukaryota</taxon>
        <taxon>Fungi</taxon>
        <taxon>Dikarya</taxon>
        <taxon>Ascomycota</taxon>
        <taxon>Pezizomycotina</taxon>
        <taxon>Dothideomycetes</taxon>
        <taxon>Dothideomycetidae</taxon>
        <taxon>Mycosphaerellales</taxon>
        <taxon>Mycosphaerellaceae</taxon>
        <taxon>Dothistroma</taxon>
    </lineage>
</organism>
<dbReference type="InterPro" id="IPR036770">
    <property type="entry name" value="Ankyrin_rpt-contain_sf"/>
</dbReference>
<dbReference type="Gene3D" id="1.25.40.20">
    <property type="entry name" value="Ankyrin repeat-containing domain"/>
    <property type="match status" value="1"/>
</dbReference>
<accession>N1PPE9</accession>
<evidence type="ECO:0000256" key="1">
    <source>
        <dbReference type="PROSITE-ProRule" id="PRU00023"/>
    </source>
</evidence>